<dbReference type="AlphaFoldDB" id="A0A6J7KYC6"/>
<sequence>MPLSWARWVTQDCARFSCATSSSPGTLSPMLPGENEKGSWSATVPGGSDWPSSRNSIAACTPAATGICGARAWNRSIDAWSNETTTTSRRGLGRRNAARASATANFSVWSAPLISTFSGTCGKASTTSCSVGTRKSSASKPAGAGRAPVRTPRRG</sequence>
<dbReference type="EMBL" id="CAFBMK010000460">
    <property type="protein sequence ID" value="CAB4959542.1"/>
    <property type="molecule type" value="Genomic_DNA"/>
</dbReference>
<gene>
    <name evidence="2" type="ORF">UFOPK3564_03968</name>
</gene>
<feature type="region of interest" description="Disordered" evidence="1">
    <location>
        <begin position="121"/>
        <end position="155"/>
    </location>
</feature>
<reference evidence="2" key="1">
    <citation type="submission" date="2020-05" db="EMBL/GenBank/DDBJ databases">
        <authorList>
            <person name="Chiriac C."/>
            <person name="Salcher M."/>
            <person name="Ghai R."/>
            <person name="Kavagutti S V."/>
        </authorList>
    </citation>
    <scope>NUCLEOTIDE SEQUENCE</scope>
</reference>
<name>A0A6J7KYC6_9ZZZZ</name>
<feature type="region of interest" description="Disordered" evidence="1">
    <location>
        <begin position="19"/>
        <end position="53"/>
    </location>
</feature>
<evidence type="ECO:0000313" key="2">
    <source>
        <dbReference type="EMBL" id="CAB4959542.1"/>
    </source>
</evidence>
<accession>A0A6J7KYC6</accession>
<evidence type="ECO:0000256" key="1">
    <source>
        <dbReference type="SAM" id="MobiDB-lite"/>
    </source>
</evidence>
<proteinExistence type="predicted"/>
<feature type="compositionally biased region" description="Polar residues" evidence="1">
    <location>
        <begin position="121"/>
        <end position="139"/>
    </location>
</feature>
<protein>
    <submittedName>
        <fullName evidence="2">Unannotated protein</fullName>
    </submittedName>
</protein>
<organism evidence="2">
    <name type="scientific">freshwater metagenome</name>
    <dbReference type="NCBI Taxonomy" id="449393"/>
    <lineage>
        <taxon>unclassified sequences</taxon>
        <taxon>metagenomes</taxon>
        <taxon>ecological metagenomes</taxon>
    </lineage>
</organism>